<comment type="caution">
    <text evidence="3">The sequence shown here is derived from an EMBL/GenBank/DDBJ whole genome shotgun (WGS) entry which is preliminary data.</text>
</comment>
<feature type="compositionally biased region" description="Polar residues" evidence="1">
    <location>
        <begin position="1"/>
        <end position="18"/>
    </location>
</feature>
<feature type="domain" description="Heterokaryon incompatibility" evidence="2">
    <location>
        <begin position="230"/>
        <end position="377"/>
    </location>
</feature>
<dbReference type="PANTHER" id="PTHR33112:SF13">
    <property type="entry name" value="HETEROKARYON INCOMPATIBILITY DOMAIN-CONTAINING PROTEIN"/>
    <property type="match status" value="1"/>
</dbReference>
<organism evidence="3 4">
    <name type="scientific">Karstenula rhodostoma CBS 690.94</name>
    <dbReference type="NCBI Taxonomy" id="1392251"/>
    <lineage>
        <taxon>Eukaryota</taxon>
        <taxon>Fungi</taxon>
        <taxon>Dikarya</taxon>
        <taxon>Ascomycota</taxon>
        <taxon>Pezizomycotina</taxon>
        <taxon>Dothideomycetes</taxon>
        <taxon>Pleosporomycetidae</taxon>
        <taxon>Pleosporales</taxon>
        <taxon>Massarineae</taxon>
        <taxon>Didymosphaeriaceae</taxon>
        <taxon>Karstenula</taxon>
    </lineage>
</organism>
<keyword evidence="4" id="KW-1185">Reference proteome</keyword>
<evidence type="ECO:0000256" key="1">
    <source>
        <dbReference type="SAM" id="MobiDB-lite"/>
    </source>
</evidence>
<sequence length="678" mass="76376">MDDLSVSLTGPGSNTSENVDVCDTTADVDTNRDSSLSMDDDDDLAASACEICKSAITRRCAKVRRYGRLRSPDCVWNLGEEWLRGGARAGCRDCGLITSILDHFCAIGIEPWRVDLLFGVVSCGNGSPQLKINMIVSNASISLPEELRIFRSTADVPVEPQWSTIVQRSFLLQDTSSEYAFQIVSKWLHDCLQSHDRCSIYKTARLPKRILELTATTVLLRENLNRPAAYACLSHCWGEKGPALRLTSNTIDTLRSGVARAQLPETFKDAVEICDRLGIHFIWIDAMCIVQDNLKDWASTASVMADIYEGAYLTIAATASNDSNGGCFSRLRENFKDVTLGNTGLCARRNLPRFPKRPLHNDTTEWPLLERGWVFQERRLSTRVVHYARDQLFWECGSTFFSACGDQNWTVDQSFGVKNDYSNDMKFDGGDPRNGWRALITLYSKLKFTKSCDRLPALAGVVEREQRRRKDDTYVAGMWKNTLLEDLGFSQYTCYGNTPGIPSWSWACIEDSVNFTDIMYHRNATTELISIDTIPDGPSNMGKVVSASIRLKGPTFSIRAVAYLSTYLEYFLDNGVDQLANFDYNLKGTSEFYDDLDPDAELLLIVMSASIMEISGECTTLVLQRLPTGNFQRLGHGVLRYQRKDLRFLDRNTRDPALRAENMERFLALFTVREVEII</sequence>
<accession>A0A9P4UEY5</accession>
<proteinExistence type="predicted"/>
<gene>
    <name evidence="3" type="ORF">P171DRAFT_518675</name>
</gene>
<feature type="region of interest" description="Disordered" evidence="1">
    <location>
        <begin position="1"/>
        <end position="20"/>
    </location>
</feature>
<evidence type="ECO:0000313" key="4">
    <source>
        <dbReference type="Proteomes" id="UP000799764"/>
    </source>
</evidence>
<protein>
    <submittedName>
        <fullName evidence="3">HET-domain-containing protein</fullName>
    </submittedName>
</protein>
<dbReference type="EMBL" id="MU001496">
    <property type="protein sequence ID" value="KAF2447590.1"/>
    <property type="molecule type" value="Genomic_DNA"/>
</dbReference>
<dbReference type="AlphaFoldDB" id="A0A9P4UEY5"/>
<dbReference type="Pfam" id="PF06985">
    <property type="entry name" value="HET"/>
    <property type="match status" value="1"/>
</dbReference>
<dbReference type="InterPro" id="IPR010730">
    <property type="entry name" value="HET"/>
</dbReference>
<evidence type="ECO:0000313" key="3">
    <source>
        <dbReference type="EMBL" id="KAF2447590.1"/>
    </source>
</evidence>
<dbReference type="Proteomes" id="UP000799764">
    <property type="component" value="Unassembled WGS sequence"/>
</dbReference>
<dbReference type="PANTHER" id="PTHR33112">
    <property type="entry name" value="DOMAIN PROTEIN, PUTATIVE-RELATED"/>
    <property type="match status" value="1"/>
</dbReference>
<dbReference type="OrthoDB" id="2958217at2759"/>
<name>A0A9P4UEY5_9PLEO</name>
<reference evidence="3" key="1">
    <citation type="journal article" date="2020" name="Stud. Mycol.">
        <title>101 Dothideomycetes genomes: a test case for predicting lifestyles and emergence of pathogens.</title>
        <authorList>
            <person name="Haridas S."/>
            <person name="Albert R."/>
            <person name="Binder M."/>
            <person name="Bloem J."/>
            <person name="Labutti K."/>
            <person name="Salamov A."/>
            <person name="Andreopoulos B."/>
            <person name="Baker S."/>
            <person name="Barry K."/>
            <person name="Bills G."/>
            <person name="Bluhm B."/>
            <person name="Cannon C."/>
            <person name="Castanera R."/>
            <person name="Culley D."/>
            <person name="Daum C."/>
            <person name="Ezra D."/>
            <person name="Gonzalez J."/>
            <person name="Henrissat B."/>
            <person name="Kuo A."/>
            <person name="Liang C."/>
            <person name="Lipzen A."/>
            <person name="Lutzoni F."/>
            <person name="Magnuson J."/>
            <person name="Mondo S."/>
            <person name="Nolan M."/>
            <person name="Ohm R."/>
            <person name="Pangilinan J."/>
            <person name="Park H.-J."/>
            <person name="Ramirez L."/>
            <person name="Alfaro M."/>
            <person name="Sun H."/>
            <person name="Tritt A."/>
            <person name="Yoshinaga Y."/>
            <person name="Zwiers L.-H."/>
            <person name="Turgeon B."/>
            <person name="Goodwin S."/>
            <person name="Spatafora J."/>
            <person name="Crous P."/>
            <person name="Grigoriev I."/>
        </authorList>
    </citation>
    <scope>NUCLEOTIDE SEQUENCE</scope>
    <source>
        <strain evidence="3">CBS 690.94</strain>
    </source>
</reference>
<evidence type="ECO:0000259" key="2">
    <source>
        <dbReference type="Pfam" id="PF06985"/>
    </source>
</evidence>